<sequence>MLSQTLTCLQNGVLQELRKGNRVHFKE</sequence>
<organism evidence="1">
    <name type="scientific">Anguilla anguilla</name>
    <name type="common">European freshwater eel</name>
    <name type="synonym">Muraena anguilla</name>
    <dbReference type="NCBI Taxonomy" id="7936"/>
    <lineage>
        <taxon>Eukaryota</taxon>
        <taxon>Metazoa</taxon>
        <taxon>Chordata</taxon>
        <taxon>Craniata</taxon>
        <taxon>Vertebrata</taxon>
        <taxon>Euteleostomi</taxon>
        <taxon>Actinopterygii</taxon>
        <taxon>Neopterygii</taxon>
        <taxon>Teleostei</taxon>
        <taxon>Anguilliformes</taxon>
        <taxon>Anguillidae</taxon>
        <taxon>Anguilla</taxon>
    </lineage>
</organism>
<dbReference type="EMBL" id="GBXM01026061">
    <property type="protein sequence ID" value="JAH82516.1"/>
    <property type="molecule type" value="Transcribed_RNA"/>
</dbReference>
<name>A0A0E9VWS3_ANGAN</name>
<evidence type="ECO:0000313" key="1">
    <source>
        <dbReference type="EMBL" id="JAH82516.1"/>
    </source>
</evidence>
<protein>
    <submittedName>
        <fullName evidence="1">Uncharacterized protein</fullName>
    </submittedName>
</protein>
<dbReference type="AlphaFoldDB" id="A0A0E9VWS3"/>
<reference evidence="1" key="1">
    <citation type="submission" date="2014-11" db="EMBL/GenBank/DDBJ databases">
        <authorList>
            <person name="Amaro Gonzalez C."/>
        </authorList>
    </citation>
    <scope>NUCLEOTIDE SEQUENCE</scope>
</reference>
<accession>A0A0E9VWS3</accession>
<proteinExistence type="predicted"/>
<reference evidence="1" key="2">
    <citation type="journal article" date="2015" name="Fish Shellfish Immunol.">
        <title>Early steps in the European eel (Anguilla anguilla)-Vibrio vulnificus interaction in the gills: Role of the RtxA13 toxin.</title>
        <authorList>
            <person name="Callol A."/>
            <person name="Pajuelo D."/>
            <person name="Ebbesson L."/>
            <person name="Teles M."/>
            <person name="MacKenzie S."/>
            <person name="Amaro C."/>
        </authorList>
    </citation>
    <scope>NUCLEOTIDE SEQUENCE</scope>
</reference>